<dbReference type="CDD" id="cd01895">
    <property type="entry name" value="EngA2"/>
    <property type="match status" value="1"/>
</dbReference>
<accession>A0A7V5UEM3</accession>
<feature type="domain" description="EngA-type G" evidence="11">
    <location>
        <begin position="4"/>
        <end position="168"/>
    </location>
</feature>
<dbReference type="NCBIfam" id="TIGR00231">
    <property type="entry name" value="small_GTP"/>
    <property type="match status" value="2"/>
</dbReference>
<gene>
    <name evidence="8 12" type="primary">der</name>
    <name evidence="12" type="ORF">ENJ89_04695</name>
</gene>
<dbReference type="GO" id="GO:0043022">
    <property type="term" value="F:ribosome binding"/>
    <property type="evidence" value="ECO:0007669"/>
    <property type="project" value="TreeGrafter"/>
</dbReference>
<dbReference type="InterPro" id="IPR005225">
    <property type="entry name" value="Small_GTP-bd"/>
</dbReference>
<dbReference type="FunFam" id="3.40.50.300:FF:000057">
    <property type="entry name" value="GTPase Der"/>
    <property type="match status" value="1"/>
</dbReference>
<dbReference type="PANTHER" id="PTHR43834">
    <property type="entry name" value="GTPASE DER"/>
    <property type="match status" value="1"/>
</dbReference>
<evidence type="ECO:0000256" key="5">
    <source>
        <dbReference type="ARBA" id="ARBA00022741"/>
    </source>
</evidence>
<dbReference type="EMBL" id="DROD01000318">
    <property type="protein sequence ID" value="HHJ52470.1"/>
    <property type="molecule type" value="Genomic_DNA"/>
</dbReference>
<dbReference type="SUPFAM" id="SSF52540">
    <property type="entry name" value="P-loop containing nucleoside triphosphate hydrolases"/>
    <property type="match status" value="2"/>
</dbReference>
<dbReference type="CDD" id="cd01894">
    <property type="entry name" value="EngA1"/>
    <property type="match status" value="1"/>
</dbReference>
<dbReference type="InterPro" id="IPR016484">
    <property type="entry name" value="GTPase_Der"/>
</dbReference>
<comment type="subunit">
    <text evidence="8">Associates with the 50S ribosomal subunit.</text>
</comment>
<evidence type="ECO:0000256" key="10">
    <source>
        <dbReference type="RuleBase" id="RU004481"/>
    </source>
</evidence>
<evidence type="ECO:0000313" key="12">
    <source>
        <dbReference type="EMBL" id="HHJ52470.1"/>
    </source>
</evidence>
<evidence type="ECO:0000259" key="11">
    <source>
        <dbReference type="PROSITE" id="PS51712"/>
    </source>
</evidence>
<evidence type="ECO:0000256" key="2">
    <source>
        <dbReference type="ARBA" id="ARBA00020953"/>
    </source>
</evidence>
<dbReference type="FunFam" id="3.40.50.300:FF:000040">
    <property type="entry name" value="GTPase Der"/>
    <property type="match status" value="1"/>
</dbReference>
<keyword evidence="6 8" id="KW-0342">GTP-binding</keyword>
<dbReference type="NCBIfam" id="TIGR03594">
    <property type="entry name" value="GTPase_EngA"/>
    <property type="match status" value="1"/>
</dbReference>
<reference evidence="12" key="1">
    <citation type="journal article" date="2020" name="mSystems">
        <title>Genome- and Community-Level Interaction Insights into Carbon Utilization and Element Cycling Functions of Hydrothermarchaeota in Hydrothermal Sediment.</title>
        <authorList>
            <person name="Zhou Z."/>
            <person name="Liu Y."/>
            <person name="Xu W."/>
            <person name="Pan J."/>
            <person name="Luo Z.H."/>
            <person name="Li M."/>
        </authorList>
    </citation>
    <scope>NUCLEOTIDE SEQUENCE [LARGE SCALE GENOMIC DNA]</scope>
    <source>
        <strain evidence="12">HyVt-527</strain>
    </source>
</reference>
<feature type="binding site" evidence="8">
    <location>
        <begin position="230"/>
        <end position="234"/>
    </location>
    <ligand>
        <name>GTP</name>
        <dbReference type="ChEBI" id="CHEBI:37565"/>
        <label>2</label>
    </ligand>
</feature>
<comment type="caution">
    <text evidence="12">The sequence shown here is derived from an EMBL/GenBank/DDBJ whole genome shotgun (WGS) entry which is preliminary data.</text>
</comment>
<comment type="similarity">
    <text evidence="1 8 9 10">Belongs to the TRAFAC class TrmE-Era-EngA-EngB-Septin-like GTPase superfamily. EngA (Der) GTPase family.</text>
</comment>
<dbReference type="InterPro" id="IPR031166">
    <property type="entry name" value="G_ENGA"/>
</dbReference>
<evidence type="ECO:0000256" key="4">
    <source>
        <dbReference type="ARBA" id="ARBA00022737"/>
    </source>
</evidence>
<evidence type="ECO:0000256" key="6">
    <source>
        <dbReference type="ARBA" id="ARBA00023134"/>
    </source>
</evidence>
<dbReference type="GO" id="GO:0042254">
    <property type="term" value="P:ribosome biogenesis"/>
    <property type="evidence" value="ECO:0007669"/>
    <property type="project" value="UniProtKB-KW"/>
</dbReference>
<dbReference type="InterPro" id="IPR006073">
    <property type="entry name" value="GTP-bd"/>
</dbReference>
<dbReference type="PIRSF" id="PIRSF006485">
    <property type="entry name" value="GTP-binding_EngA"/>
    <property type="match status" value="1"/>
</dbReference>
<evidence type="ECO:0000256" key="9">
    <source>
        <dbReference type="PROSITE-ProRule" id="PRU01049"/>
    </source>
</evidence>
<dbReference type="Pfam" id="PF01926">
    <property type="entry name" value="MMR_HSR1"/>
    <property type="match status" value="2"/>
</dbReference>
<dbReference type="PROSITE" id="PS51712">
    <property type="entry name" value="G_ENGA"/>
    <property type="match status" value="2"/>
</dbReference>
<organism evidence="12">
    <name type="scientific">Caldithrix abyssi</name>
    <dbReference type="NCBI Taxonomy" id="187145"/>
    <lineage>
        <taxon>Bacteria</taxon>
        <taxon>Pseudomonadati</taxon>
        <taxon>Calditrichota</taxon>
        <taxon>Calditrichia</taxon>
        <taxon>Calditrichales</taxon>
        <taxon>Calditrichaceae</taxon>
        <taxon>Caldithrix</taxon>
    </lineage>
</organism>
<feature type="binding site" evidence="8">
    <location>
        <begin position="10"/>
        <end position="17"/>
    </location>
    <ligand>
        <name>GTP</name>
        <dbReference type="ChEBI" id="CHEBI:37565"/>
        <label>1</label>
    </ligand>
</feature>
<dbReference type="AlphaFoldDB" id="A0A7V5UEM3"/>
<keyword evidence="3 8" id="KW-0690">Ribosome biogenesis</keyword>
<dbReference type="PRINTS" id="PR00326">
    <property type="entry name" value="GTP1OBG"/>
</dbReference>
<feature type="binding site" evidence="8">
    <location>
        <begin position="120"/>
        <end position="123"/>
    </location>
    <ligand>
        <name>GTP</name>
        <dbReference type="ChEBI" id="CHEBI:37565"/>
        <label>1</label>
    </ligand>
</feature>
<dbReference type="InterPro" id="IPR032859">
    <property type="entry name" value="KH_dom-like"/>
</dbReference>
<evidence type="ECO:0000256" key="1">
    <source>
        <dbReference type="ARBA" id="ARBA00008279"/>
    </source>
</evidence>
<keyword evidence="4 10" id="KW-0677">Repeat</keyword>
<dbReference type="FunFam" id="3.30.300.20:FF:000004">
    <property type="entry name" value="GTPase Der"/>
    <property type="match status" value="1"/>
</dbReference>
<dbReference type="HAMAP" id="MF_00195">
    <property type="entry name" value="GTPase_Der"/>
    <property type="match status" value="1"/>
</dbReference>
<dbReference type="Gene3D" id="3.40.50.300">
    <property type="entry name" value="P-loop containing nucleotide triphosphate hydrolases"/>
    <property type="match status" value="2"/>
</dbReference>
<dbReference type="PANTHER" id="PTHR43834:SF6">
    <property type="entry name" value="GTPASE DER"/>
    <property type="match status" value="1"/>
</dbReference>
<name>A0A7V5UEM3_CALAY</name>
<evidence type="ECO:0000256" key="7">
    <source>
        <dbReference type="ARBA" id="ARBA00032345"/>
    </source>
</evidence>
<dbReference type="GO" id="GO:0005525">
    <property type="term" value="F:GTP binding"/>
    <property type="evidence" value="ECO:0007669"/>
    <property type="project" value="UniProtKB-UniRule"/>
</dbReference>
<sequence length="442" mass="50714">MSKPVVAIVGRPNVGKSTLFNRLIGKRKAIVDDAPGITRDRNYDIVQWNGQEFELIDTGGFMPESRSRMDMAIREQVEIAVEESDMVMLVVDVLTGITDVDEQMAEILRRAGKDTLVVVNKVDDQRTEPEIGQFYNLGLGEPRPVSAMTGRHSGDLLDVIVQKVKKYDIREDTQDMIKLAVIGRENVGKSSLVNTLLEQNRSIVTDIPGTTRDPVDSVLKYRKRNYLLIDTAGLKKRKRIKENVLFYSNLRTLRSIHRADVVLYLVDVNEGLSRQDVTVLSEAADQRKGIVLVLNKWDLIAKDHRTLEEFRKQYTEKLGQLRYIPQIYVSVLNKQRLFKMLDLATEVYRQRKMRIPTSELNDYLLPIIQQNSPPAVRGKEIKINYVSQVKAGPPVFAFFSNKPKLIPENYRRFLENKIREKYAFTGVPILITFREKHKEKAA</sequence>
<dbReference type="InterPro" id="IPR027417">
    <property type="entry name" value="P-loop_NTPase"/>
</dbReference>
<protein>
    <recommendedName>
        <fullName evidence="2 8">GTPase Der</fullName>
    </recommendedName>
    <alternativeName>
        <fullName evidence="7 8">GTP-binding protein EngA</fullName>
    </alternativeName>
</protein>
<dbReference type="InterPro" id="IPR015946">
    <property type="entry name" value="KH_dom-like_a/b"/>
</dbReference>
<feature type="domain" description="EngA-type G" evidence="11">
    <location>
        <begin position="177"/>
        <end position="352"/>
    </location>
</feature>
<feature type="binding site" evidence="8">
    <location>
        <begin position="57"/>
        <end position="61"/>
    </location>
    <ligand>
        <name>GTP</name>
        <dbReference type="ChEBI" id="CHEBI:37565"/>
        <label>1</label>
    </ligand>
</feature>
<comment type="function">
    <text evidence="8 10">GTPase that plays an essential role in the late steps of ribosome biogenesis.</text>
</comment>
<evidence type="ECO:0000256" key="3">
    <source>
        <dbReference type="ARBA" id="ARBA00022517"/>
    </source>
</evidence>
<keyword evidence="5 8" id="KW-0547">Nucleotide-binding</keyword>
<evidence type="ECO:0000256" key="8">
    <source>
        <dbReference type="HAMAP-Rule" id="MF_00195"/>
    </source>
</evidence>
<dbReference type="Proteomes" id="UP000886124">
    <property type="component" value="Unassembled WGS sequence"/>
</dbReference>
<feature type="binding site" evidence="8">
    <location>
        <begin position="295"/>
        <end position="298"/>
    </location>
    <ligand>
        <name>GTP</name>
        <dbReference type="ChEBI" id="CHEBI:37565"/>
        <label>2</label>
    </ligand>
</feature>
<dbReference type="Gene3D" id="3.30.300.20">
    <property type="match status" value="1"/>
</dbReference>
<feature type="binding site" evidence="8">
    <location>
        <begin position="183"/>
        <end position="190"/>
    </location>
    <ligand>
        <name>GTP</name>
        <dbReference type="ChEBI" id="CHEBI:37565"/>
        <label>2</label>
    </ligand>
</feature>
<proteinExistence type="inferred from homology"/>
<dbReference type="Pfam" id="PF14714">
    <property type="entry name" value="KH_dom-like"/>
    <property type="match status" value="1"/>
</dbReference>